<proteinExistence type="predicted"/>
<sequence>MTTRTTDVLIIGAGNAALCAAHAAREEGQSVLVLEAAPEQKSGGNSLFTAGATRIVHEGLESLKDLVDEDERHARSEVPAYSAADYRADLEKVTEGRNDSAMTETLVSNIAEDIRWLKGKGLSYRLMYERQAYERPDGSYLFWGGLHVGNVDGGEGLIRDHFRVAHESGIEIVYGARATDLLVEDDVVVGAAFESQGETHNVHARSTVIASGGFESSRQMRAEHMGEQWRHAVTRGTQYNTGTMLEAALRLGAAKGGDWTTCHATQWDAGFADNESNYEVTNRLTRQSYPLGILVNRDGRRFLDEGADFRNLTYAKYGKEVLLQPGAVAWQIFDAPLRPMLRSEEYEVPGVGEHIAGSIPELAKLTGIDAEGLNQTIAEFNDSIDDSAAFDPNVKDGRSAETSPPKSNWANPIRTAPYYAYPVTCGITFTFGGLKGDESARVLNTDGNPIKGLYACGEALGGLFSQNYPGGSGLAAGIVFGRIAGRSATH</sequence>
<dbReference type="NCBIfam" id="NF006130">
    <property type="entry name" value="PRK08274.1"/>
    <property type="match status" value="1"/>
</dbReference>
<name>A0A9D1UV17_9MICC</name>
<dbReference type="InterPro" id="IPR050315">
    <property type="entry name" value="FAD-oxidoreductase_2"/>
</dbReference>
<dbReference type="Gene3D" id="3.50.50.60">
    <property type="entry name" value="FAD/NAD(P)-binding domain"/>
    <property type="match status" value="1"/>
</dbReference>
<dbReference type="InterPro" id="IPR036188">
    <property type="entry name" value="FAD/NAD-bd_sf"/>
</dbReference>
<dbReference type="PANTHER" id="PTHR43400">
    <property type="entry name" value="FUMARATE REDUCTASE"/>
    <property type="match status" value="1"/>
</dbReference>
<dbReference type="SUPFAM" id="SSF56425">
    <property type="entry name" value="Succinate dehydrogenase/fumarate reductase flavoprotein, catalytic domain"/>
    <property type="match status" value="1"/>
</dbReference>
<gene>
    <name evidence="6" type="primary">tcuA</name>
    <name evidence="6" type="ORF">H9871_12655</name>
</gene>
<dbReference type="AlphaFoldDB" id="A0A9D1UV17"/>
<organism evidence="6 7">
    <name type="scientific">Candidatus Nesterenkonia stercoripullorum</name>
    <dbReference type="NCBI Taxonomy" id="2838701"/>
    <lineage>
        <taxon>Bacteria</taxon>
        <taxon>Bacillati</taxon>
        <taxon>Actinomycetota</taxon>
        <taxon>Actinomycetes</taxon>
        <taxon>Micrococcales</taxon>
        <taxon>Micrococcaceae</taxon>
        <taxon>Nesterenkonia</taxon>
    </lineage>
</organism>
<comment type="caution">
    <text evidence="6">The sequence shown here is derived from an EMBL/GenBank/DDBJ whole genome shotgun (WGS) entry which is preliminary data.</text>
</comment>
<dbReference type="InterPro" id="IPR027477">
    <property type="entry name" value="Succ_DH/fumarate_Rdtase_cat_sf"/>
</dbReference>
<feature type="domain" description="FAD-dependent oxidoreductase 2 FAD-binding" evidence="5">
    <location>
        <begin position="7"/>
        <end position="472"/>
    </location>
</feature>
<dbReference type="Proteomes" id="UP000824151">
    <property type="component" value="Unassembled WGS sequence"/>
</dbReference>
<evidence type="ECO:0000313" key="6">
    <source>
        <dbReference type="EMBL" id="HIX00980.1"/>
    </source>
</evidence>
<reference evidence="6" key="1">
    <citation type="journal article" date="2021" name="PeerJ">
        <title>Extensive microbial diversity within the chicken gut microbiome revealed by metagenomics and culture.</title>
        <authorList>
            <person name="Gilroy R."/>
            <person name="Ravi A."/>
            <person name="Getino M."/>
            <person name="Pursley I."/>
            <person name="Horton D.L."/>
            <person name="Alikhan N.F."/>
            <person name="Baker D."/>
            <person name="Gharbi K."/>
            <person name="Hall N."/>
            <person name="Watson M."/>
            <person name="Adriaenssens E.M."/>
            <person name="Foster-Nyarko E."/>
            <person name="Jarju S."/>
            <person name="Secka A."/>
            <person name="Antonio M."/>
            <person name="Oren A."/>
            <person name="Chaudhuri R.R."/>
            <person name="La Ragione R."/>
            <person name="Hildebrand F."/>
            <person name="Pallen M.J."/>
        </authorList>
    </citation>
    <scope>NUCLEOTIDE SEQUENCE</scope>
    <source>
        <strain evidence="6">ChiHejej3B27-3195</strain>
    </source>
</reference>
<protein>
    <submittedName>
        <fullName evidence="6">FAD-dependent tricarballylate dehydrogenase TcuA</fullName>
    </submittedName>
</protein>
<evidence type="ECO:0000256" key="4">
    <source>
        <dbReference type="ARBA" id="ARBA00023002"/>
    </source>
</evidence>
<accession>A0A9D1UV17</accession>
<evidence type="ECO:0000313" key="7">
    <source>
        <dbReference type="Proteomes" id="UP000824151"/>
    </source>
</evidence>
<dbReference type="Gene3D" id="3.90.700.10">
    <property type="entry name" value="Succinate dehydrogenase/fumarate reductase flavoprotein, catalytic domain"/>
    <property type="match status" value="1"/>
</dbReference>
<dbReference type="InterPro" id="IPR003953">
    <property type="entry name" value="FAD-dep_OxRdtase_2_FAD-bd"/>
</dbReference>
<evidence type="ECO:0000259" key="5">
    <source>
        <dbReference type="Pfam" id="PF00890"/>
    </source>
</evidence>
<dbReference type="EMBL" id="DXGD01000471">
    <property type="protein sequence ID" value="HIX00980.1"/>
    <property type="molecule type" value="Genomic_DNA"/>
</dbReference>
<reference evidence="6" key="2">
    <citation type="submission" date="2021-04" db="EMBL/GenBank/DDBJ databases">
        <authorList>
            <person name="Gilroy R."/>
        </authorList>
    </citation>
    <scope>NUCLEOTIDE SEQUENCE</scope>
    <source>
        <strain evidence="6">ChiHejej3B27-3195</strain>
    </source>
</reference>
<keyword evidence="2" id="KW-0285">Flavoprotein</keyword>
<keyword evidence="3" id="KW-0274">FAD</keyword>
<dbReference type="SUPFAM" id="SSF51905">
    <property type="entry name" value="FAD/NAD(P)-binding domain"/>
    <property type="match status" value="1"/>
</dbReference>
<dbReference type="PANTHER" id="PTHR43400:SF7">
    <property type="entry name" value="FAD-DEPENDENT OXIDOREDUCTASE 2 FAD BINDING DOMAIN-CONTAINING PROTEIN"/>
    <property type="match status" value="1"/>
</dbReference>
<dbReference type="Pfam" id="PF00890">
    <property type="entry name" value="FAD_binding_2"/>
    <property type="match status" value="1"/>
</dbReference>
<evidence type="ECO:0000256" key="3">
    <source>
        <dbReference type="ARBA" id="ARBA00022827"/>
    </source>
</evidence>
<keyword evidence="4" id="KW-0560">Oxidoreductase</keyword>
<evidence type="ECO:0000256" key="2">
    <source>
        <dbReference type="ARBA" id="ARBA00022630"/>
    </source>
</evidence>
<evidence type="ECO:0000256" key="1">
    <source>
        <dbReference type="ARBA" id="ARBA00001974"/>
    </source>
</evidence>
<comment type="cofactor">
    <cofactor evidence="1">
        <name>FAD</name>
        <dbReference type="ChEBI" id="CHEBI:57692"/>
    </cofactor>
</comment>
<dbReference type="GO" id="GO:0033765">
    <property type="term" value="F:steroid dehydrogenase activity, acting on the CH-CH group of donors"/>
    <property type="evidence" value="ECO:0007669"/>
    <property type="project" value="UniProtKB-ARBA"/>
</dbReference>